<sequence>MMEMTMRPVALPWKNVIFEPSPDGSLRVRNSTGLGPYPGRVTERLRHWAAVAPDRVLLASRDGEGWRKVTYLEALNSACAIGQALLDRGLSVTRPVLILSGNGIEHGLLSLGCLHVGIPFVPLSTAYSLISTDFARLRDIVALVRPGLVFADDGNRYAAALRACIPGDVEVVIVRGDPGRRATGFDALFATTATSDVDAAAVAVNPDTIAKLLFTSGSTGVPKGVINTHRMWCSALQMVLACYPMLGEEPPVLVDWLPWNHISGGSISFGIALFNGGTLYIDDGKPLPGQIEETVRNLREVAPLFYSNVPKGYEELLPWLRRDRALRVNFFSRVRVLQYAGASIAQHICDAFDELALETIGQRIPWVATLGSTEAGFMAAHRHSGAASAGCVGLPPPGVTLKLTPMDGKLELRVQSPSVTPGYWRRDDLTSDAFDEDGFLRTGDALAWAEAGNQQSGFRYDGRLAEDFKLATGTWVRVGSLRTHLLKHLTPEVRDVVIAGENRDYIAVLGIPSNAETVGDSTVQARVRAKLMALTAEASGSAQRVVRFAFLAEKLSIDTGELTDKGAVSQRNILRRHAALIEKLYADRPADDVICLDRLFEEGV</sequence>
<dbReference type="Gene3D" id="3.40.50.12780">
    <property type="entry name" value="N-terminal domain of ligase-like"/>
    <property type="match status" value="1"/>
</dbReference>
<reference evidence="2 3" key="1">
    <citation type="submission" date="2016-11" db="EMBL/GenBank/DDBJ databases">
        <authorList>
            <person name="Jaros S."/>
            <person name="Januszkiewicz K."/>
            <person name="Wedrychowicz H."/>
        </authorList>
    </citation>
    <scope>NUCLEOTIDE SEQUENCE [LARGE SCALE GENOMIC DNA]</scope>
    <source>
        <strain evidence="2 3">GAS499</strain>
    </source>
</reference>
<evidence type="ECO:0000313" key="3">
    <source>
        <dbReference type="Proteomes" id="UP000189935"/>
    </source>
</evidence>
<dbReference type="OrthoDB" id="9803968at2"/>
<feature type="domain" description="AMP-dependent synthetase/ligase" evidence="1">
    <location>
        <begin position="45"/>
        <end position="424"/>
    </location>
</feature>
<protein>
    <submittedName>
        <fullName evidence="2">Feruloyl-CoA synthase</fullName>
    </submittedName>
</protein>
<dbReference type="Pfam" id="PF00501">
    <property type="entry name" value="AMP-binding"/>
    <property type="match status" value="1"/>
</dbReference>
<dbReference type="PANTHER" id="PTHR24096:SF420">
    <property type="entry name" value="LONG-CHAIN-FATTY-ACID--COA LIGASE-RELATED"/>
    <property type="match status" value="1"/>
</dbReference>
<dbReference type="EMBL" id="LT670844">
    <property type="protein sequence ID" value="SHL73335.1"/>
    <property type="molecule type" value="Genomic_DNA"/>
</dbReference>
<name>A0A1M7D1M2_9BRAD</name>
<dbReference type="GO" id="GO:0016405">
    <property type="term" value="F:CoA-ligase activity"/>
    <property type="evidence" value="ECO:0007669"/>
    <property type="project" value="TreeGrafter"/>
</dbReference>
<dbReference type="PROSITE" id="PS00455">
    <property type="entry name" value="AMP_BINDING"/>
    <property type="match status" value="1"/>
</dbReference>
<evidence type="ECO:0000259" key="1">
    <source>
        <dbReference type="Pfam" id="PF00501"/>
    </source>
</evidence>
<dbReference type="InterPro" id="IPR042099">
    <property type="entry name" value="ANL_N_sf"/>
</dbReference>
<dbReference type="SUPFAM" id="SSF56801">
    <property type="entry name" value="Acetyl-CoA synthetase-like"/>
    <property type="match status" value="1"/>
</dbReference>
<evidence type="ECO:0000313" key="2">
    <source>
        <dbReference type="EMBL" id="SHL73335.1"/>
    </source>
</evidence>
<dbReference type="InterPro" id="IPR020845">
    <property type="entry name" value="AMP-binding_CS"/>
</dbReference>
<gene>
    <name evidence="2" type="ORF">SAMN05444159_6676</name>
</gene>
<dbReference type="Pfam" id="PF23562">
    <property type="entry name" value="AMP-binding_C_3"/>
    <property type="match status" value="1"/>
</dbReference>
<dbReference type="RefSeq" id="WP_079543810.1">
    <property type="nucleotide sequence ID" value="NZ_LT670844.1"/>
</dbReference>
<accession>A0A1M7D1M2</accession>
<dbReference type="InterPro" id="IPR000873">
    <property type="entry name" value="AMP-dep_synth/lig_dom"/>
</dbReference>
<dbReference type="PANTHER" id="PTHR24096">
    <property type="entry name" value="LONG-CHAIN-FATTY-ACID--COA LIGASE"/>
    <property type="match status" value="1"/>
</dbReference>
<dbReference type="AlphaFoldDB" id="A0A1M7D1M2"/>
<organism evidence="2 3">
    <name type="scientific">Bradyrhizobium lablabi</name>
    <dbReference type="NCBI Taxonomy" id="722472"/>
    <lineage>
        <taxon>Bacteria</taxon>
        <taxon>Pseudomonadati</taxon>
        <taxon>Pseudomonadota</taxon>
        <taxon>Alphaproteobacteria</taxon>
        <taxon>Hyphomicrobiales</taxon>
        <taxon>Nitrobacteraceae</taxon>
        <taxon>Bradyrhizobium</taxon>
    </lineage>
</organism>
<dbReference type="Proteomes" id="UP000189935">
    <property type="component" value="Chromosome I"/>
</dbReference>
<proteinExistence type="predicted"/>